<dbReference type="Gene3D" id="2.40.30.70">
    <property type="entry name" value="YaeB-like"/>
    <property type="match status" value="1"/>
</dbReference>
<keyword evidence="5" id="KW-1185">Reference proteome</keyword>
<dbReference type="EMBL" id="JAHBCL010000026">
    <property type="protein sequence ID" value="MBS7527823.1"/>
    <property type="molecule type" value="Genomic_DNA"/>
</dbReference>
<feature type="domain" description="TsaA-like" evidence="3">
    <location>
        <begin position="3"/>
        <end position="127"/>
    </location>
</feature>
<keyword evidence="4" id="KW-0808">Transferase</keyword>
<protein>
    <submittedName>
        <fullName evidence="4">SAM-dependent methyltransferase</fullName>
        <ecNumber evidence="4">2.1.1.-</ecNumber>
    </submittedName>
</protein>
<dbReference type="InterPro" id="IPR036414">
    <property type="entry name" value="YaeB_N_sf"/>
</dbReference>
<dbReference type="PROSITE" id="PS01318">
    <property type="entry name" value="TSAA_1"/>
    <property type="match status" value="1"/>
</dbReference>
<dbReference type="PANTHER" id="PTHR12818">
    <property type="entry name" value="TRNA (ADENINE(37)-N6)-METHYLTRANSFERASE"/>
    <property type="match status" value="1"/>
</dbReference>
<evidence type="ECO:0000259" key="3">
    <source>
        <dbReference type="PROSITE" id="PS51668"/>
    </source>
</evidence>
<dbReference type="InterPro" id="IPR036413">
    <property type="entry name" value="YaeB-like_sf"/>
</dbReference>
<dbReference type="InterPro" id="IPR023368">
    <property type="entry name" value="UPF0066_cons_site"/>
</dbReference>
<dbReference type="PANTHER" id="PTHR12818:SF0">
    <property type="entry name" value="TRNA (ADENINE(37)-N6)-METHYLTRANSFERASE"/>
    <property type="match status" value="1"/>
</dbReference>
<dbReference type="EC" id="2.1.1.-" evidence="4"/>
<proteinExistence type="inferred from homology"/>
<dbReference type="GO" id="GO:0008168">
    <property type="term" value="F:methyltransferase activity"/>
    <property type="evidence" value="ECO:0007669"/>
    <property type="project" value="UniProtKB-KW"/>
</dbReference>
<dbReference type="InterPro" id="IPR040372">
    <property type="entry name" value="YaeB-like"/>
</dbReference>
<evidence type="ECO:0000313" key="4">
    <source>
        <dbReference type="EMBL" id="MBS7527823.1"/>
    </source>
</evidence>
<dbReference type="PROSITE" id="PS51668">
    <property type="entry name" value="TSAA_2"/>
    <property type="match status" value="1"/>
</dbReference>
<dbReference type="SUPFAM" id="SSF118196">
    <property type="entry name" value="YaeB-like"/>
    <property type="match status" value="1"/>
</dbReference>
<evidence type="ECO:0000313" key="5">
    <source>
        <dbReference type="Proteomes" id="UP000746471"/>
    </source>
</evidence>
<gene>
    <name evidence="4" type="ORF">KHM83_14150</name>
</gene>
<dbReference type="Pfam" id="PF01980">
    <property type="entry name" value="TrmO_N"/>
    <property type="match status" value="1"/>
</dbReference>
<sequence>MQLKTIGIIHPVMCLKASDSCHTFDIVLDAAFMPAIVGLTPKLSVMITYWDMTSKRDVLMLKPPGSVVDLGVFASRSQNRPNPILQAIAEIVDIAENTLTVTCPEKMDQCPVLDIKPYIPVLDAIKFHH</sequence>
<dbReference type="RefSeq" id="WP_213237684.1">
    <property type="nucleotide sequence ID" value="NZ_JAHBCL010000026.1"/>
</dbReference>
<accession>A0ABS5PRW6</accession>
<keyword evidence="1" id="KW-0949">S-adenosyl-L-methionine</keyword>
<dbReference type="InterPro" id="IPR023370">
    <property type="entry name" value="TrmO-like_N"/>
</dbReference>
<evidence type="ECO:0000256" key="1">
    <source>
        <dbReference type="ARBA" id="ARBA00022691"/>
    </source>
</evidence>
<name>A0ABS5PRW6_9FIRM</name>
<dbReference type="GO" id="GO:0032259">
    <property type="term" value="P:methylation"/>
    <property type="evidence" value="ECO:0007669"/>
    <property type="project" value="UniProtKB-KW"/>
</dbReference>
<dbReference type="Proteomes" id="UP000746471">
    <property type="component" value="Unassembled WGS sequence"/>
</dbReference>
<evidence type="ECO:0000256" key="2">
    <source>
        <dbReference type="ARBA" id="ARBA00033753"/>
    </source>
</evidence>
<reference evidence="4 5" key="1">
    <citation type="submission" date="2021-05" db="EMBL/GenBank/DDBJ databases">
        <title>Fusibacter ferrireducens sp. nov., an anaerobic, sulfur- and Fe-reducing bacterium isolated from the mangrove sediment.</title>
        <authorList>
            <person name="Qiu D."/>
        </authorList>
    </citation>
    <scope>NUCLEOTIDE SEQUENCE [LARGE SCALE GENOMIC DNA]</scope>
    <source>
        <strain evidence="4 5">DSM 12116</strain>
    </source>
</reference>
<comment type="similarity">
    <text evidence="2">Belongs to the tRNA methyltransferase O family.</text>
</comment>
<keyword evidence="4" id="KW-0489">Methyltransferase</keyword>
<organism evidence="4 5">
    <name type="scientific">Fusibacter paucivorans</name>
    <dbReference type="NCBI Taxonomy" id="76009"/>
    <lineage>
        <taxon>Bacteria</taxon>
        <taxon>Bacillati</taxon>
        <taxon>Bacillota</taxon>
        <taxon>Clostridia</taxon>
        <taxon>Eubacteriales</taxon>
        <taxon>Eubacteriales Family XII. Incertae Sedis</taxon>
        <taxon>Fusibacter</taxon>
    </lineage>
</organism>
<comment type="caution">
    <text evidence="4">The sequence shown here is derived from an EMBL/GenBank/DDBJ whole genome shotgun (WGS) entry which is preliminary data.</text>
</comment>